<evidence type="ECO:0000313" key="2">
    <source>
        <dbReference type="Proteomes" id="UP001057375"/>
    </source>
</evidence>
<name>A0ABQ5K8V4_9EUKA</name>
<feature type="non-terminal residue" evidence="1">
    <location>
        <position position="1"/>
    </location>
</feature>
<accession>A0ABQ5K8V4</accession>
<keyword evidence="2" id="KW-1185">Reference proteome</keyword>
<dbReference type="Proteomes" id="UP001057375">
    <property type="component" value="Unassembled WGS sequence"/>
</dbReference>
<evidence type="ECO:0000313" key="1">
    <source>
        <dbReference type="EMBL" id="GKT28994.1"/>
    </source>
</evidence>
<proteinExistence type="predicted"/>
<organism evidence="1 2">
    <name type="scientific">Aduncisulcus paluster</name>
    <dbReference type="NCBI Taxonomy" id="2918883"/>
    <lineage>
        <taxon>Eukaryota</taxon>
        <taxon>Metamonada</taxon>
        <taxon>Carpediemonas-like organisms</taxon>
        <taxon>Aduncisulcus</taxon>
    </lineage>
</organism>
<protein>
    <submittedName>
        <fullName evidence="1">Uncharacterized protein</fullName>
    </submittedName>
</protein>
<gene>
    <name evidence="1" type="ORF">ADUPG1_005113</name>
</gene>
<reference evidence="1" key="1">
    <citation type="submission" date="2022-03" db="EMBL/GenBank/DDBJ databases">
        <title>Draft genome sequence of Aduncisulcus paluster, a free-living microaerophilic Fornicata.</title>
        <authorList>
            <person name="Yuyama I."/>
            <person name="Kume K."/>
            <person name="Tamura T."/>
            <person name="Inagaki Y."/>
            <person name="Hashimoto T."/>
        </authorList>
    </citation>
    <scope>NUCLEOTIDE SEQUENCE</scope>
    <source>
        <strain evidence="1">NY0171</strain>
    </source>
</reference>
<dbReference type="EMBL" id="BQXS01008072">
    <property type="protein sequence ID" value="GKT28994.1"/>
    <property type="molecule type" value="Genomic_DNA"/>
</dbReference>
<comment type="caution">
    <text evidence="1">The sequence shown here is derived from an EMBL/GenBank/DDBJ whole genome shotgun (WGS) entry which is preliminary data.</text>
</comment>
<sequence>VARCSVCKSLVAAGDDEQLTKWVRSKQWEPVY</sequence>